<gene>
    <name evidence="6" type="ORF">MARA_30810</name>
</gene>
<dbReference type="SMART" id="SM01012">
    <property type="entry name" value="ANTAR"/>
    <property type="match status" value="1"/>
</dbReference>
<dbReference type="GO" id="GO:0016301">
    <property type="term" value="F:kinase activity"/>
    <property type="evidence" value="ECO:0007669"/>
    <property type="project" value="UniProtKB-KW"/>
</dbReference>
<evidence type="ECO:0000256" key="4">
    <source>
        <dbReference type="ARBA" id="ARBA00023163"/>
    </source>
</evidence>
<keyword evidence="7" id="KW-1185">Reference proteome</keyword>
<accession>A0A7I7RYT4</accession>
<keyword evidence="1" id="KW-0808">Transferase</keyword>
<dbReference type="GO" id="GO:0003723">
    <property type="term" value="F:RNA binding"/>
    <property type="evidence" value="ECO:0007669"/>
    <property type="project" value="InterPro"/>
</dbReference>
<dbReference type="InterPro" id="IPR012074">
    <property type="entry name" value="GAF_ANTAR"/>
</dbReference>
<evidence type="ECO:0000259" key="5">
    <source>
        <dbReference type="PROSITE" id="PS50921"/>
    </source>
</evidence>
<protein>
    <submittedName>
        <fullName evidence="6">Transcriptional regulator</fullName>
    </submittedName>
</protein>
<dbReference type="InterPro" id="IPR003018">
    <property type="entry name" value="GAF"/>
</dbReference>
<dbReference type="KEGG" id="marz:MARA_30810"/>
<evidence type="ECO:0000256" key="1">
    <source>
        <dbReference type="ARBA" id="ARBA00022679"/>
    </source>
</evidence>
<dbReference type="InterPro" id="IPR036388">
    <property type="entry name" value="WH-like_DNA-bd_sf"/>
</dbReference>
<dbReference type="Gene3D" id="3.30.450.40">
    <property type="match status" value="1"/>
</dbReference>
<geneLocation type="plasmid" evidence="7">
    <name>pjcm18538 dna</name>
</geneLocation>
<dbReference type="PIRSF" id="PIRSF036625">
    <property type="entry name" value="GAF_ANTAR"/>
    <property type="match status" value="1"/>
</dbReference>
<organism evidence="6 7">
    <name type="scientific">Mycolicibacterium arabiense</name>
    <dbReference type="NCBI Taxonomy" id="1286181"/>
    <lineage>
        <taxon>Bacteria</taxon>
        <taxon>Bacillati</taxon>
        <taxon>Actinomycetota</taxon>
        <taxon>Actinomycetes</taxon>
        <taxon>Mycobacteriales</taxon>
        <taxon>Mycobacteriaceae</taxon>
        <taxon>Mycolicibacterium</taxon>
    </lineage>
</organism>
<dbReference type="AlphaFoldDB" id="A0A7I7RYT4"/>
<dbReference type="Pfam" id="PF03861">
    <property type="entry name" value="ANTAR"/>
    <property type="match status" value="1"/>
</dbReference>
<evidence type="ECO:0000256" key="2">
    <source>
        <dbReference type="ARBA" id="ARBA00022777"/>
    </source>
</evidence>
<dbReference type="SUPFAM" id="SSF52172">
    <property type="entry name" value="CheY-like"/>
    <property type="match status" value="1"/>
</dbReference>
<dbReference type="SMART" id="SM00065">
    <property type="entry name" value="GAF"/>
    <property type="match status" value="1"/>
</dbReference>
<dbReference type="Proteomes" id="UP000467428">
    <property type="component" value="Chromosome"/>
</dbReference>
<evidence type="ECO:0000313" key="6">
    <source>
        <dbReference type="EMBL" id="BBY49613.1"/>
    </source>
</evidence>
<keyword evidence="2" id="KW-0418">Kinase</keyword>
<feature type="domain" description="ANTAR" evidence="5">
    <location>
        <begin position="164"/>
        <end position="225"/>
    </location>
</feature>
<keyword evidence="4" id="KW-0804">Transcription</keyword>
<name>A0A7I7RYT4_9MYCO</name>
<keyword evidence="3" id="KW-0805">Transcription regulation</keyword>
<reference evidence="6 7" key="1">
    <citation type="journal article" date="2019" name="Emerg. Microbes Infect.">
        <title>Comprehensive subspecies identification of 175 nontuberculous mycobacteria species based on 7547 genomic profiles.</title>
        <authorList>
            <person name="Matsumoto Y."/>
            <person name="Kinjo T."/>
            <person name="Motooka D."/>
            <person name="Nabeya D."/>
            <person name="Jung N."/>
            <person name="Uechi K."/>
            <person name="Horii T."/>
            <person name="Iida T."/>
            <person name="Fujita J."/>
            <person name="Nakamura S."/>
        </authorList>
    </citation>
    <scope>NUCLEOTIDE SEQUENCE [LARGE SCALE GENOMIC DNA]</scope>
    <source>
        <strain evidence="6 7">JCM 18538</strain>
    </source>
</reference>
<evidence type="ECO:0000256" key="3">
    <source>
        <dbReference type="ARBA" id="ARBA00023015"/>
    </source>
</evidence>
<dbReference type="SUPFAM" id="SSF55781">
    <property type="entry name" value="GAF domain-like"/>
    <property type="match status" value="1"/>
</dbReference>
<dbReference type="Gene3D" id="1.10.10.10">
    <property type="entry name" value="Winged helix-like DNA-binding domain superfamily/Winged helix DNA-binding domain"/>
    <property type="match status" value="1"/>
</dbReference>
<dbReference type="EMBL" id="AP022593">
    <property type="protein sequence ID" value="BBY49613.1"/>
    <property type="molecule type" value="Genomic_DNA"/>
</dbReference>
<sequence length="243" mass="26272">MPFDATELAGHVESLLRQVQGGKTTAPETILGDLVATARSGVPAAGDVGITVASKRGDVRTLAATGPVAKVLDEIQRRHQEGPCVTAAWANHMVRVDDLGTDTRWPAYAKDASAQTSVRSILAFQLFADNQTMGALNFYADQPGAFDDEDVETGLLYATHTALAWNLVRRDEQYRGALASRDVIGQAKGILMERFSVDAVQAFDLLRRLSQQSNKPLVDIAHRVVENPGDATERRPPSAASHR</sequence>
<dbReference type="RefSeq" id="WP_163919219.1">
    <property type="nucleotide sequence ID" value="NZ_AP022593.1"/>
</dbReference>
<dbReference type="InterPro" id="IPR005561">
    <property type="entry name" value="ANTAR"/>
</dbReference>
<evidence type="ECO:0000313" key="7">
    <source>
        <dbReference type="Proteomes" id="UP000467428"/>
    </source>
</evidence>
<proteinExistence type="predicted"/>
<dbReference type="PROSITE" id="PS50921">
    <property type="entry name" value="ANTAR"/>
    <property type="match status" value="1"/>
</dbReference>
<dbReference type="Pfam" id="PF13185">
    <property type="entry name" value="GAF_2"/>
    <property type="match status" value="1"/>
</dbReference>
<dbReference type="InterPro" id="IPR011006">
    <property type="entry name" value="CheY-like_superfamily"/>
</dbReference>
<dbReference type="InterPro" id="IPR029016">
    <property type="entry name" value="GAF-like_dom_sf"/>
</dbReference>